<evidence type="ECO:0000313" key="7">
    <source>
        <dbReference type="EMBL" id="QIK73255.1"/>
    </source>
</evidence>
<evidence type="ECO:0000313" key="8">
    <source>
        <dbReference type="Proteomes" id="UP000501058"/>
    </source>
</evidence>
<feature type="domain" description="DUF1707" evidence="6">
    <location>
        <begin position="11"/>
        <end position="63"/>
    </location>
</feature>
<evidence type="ECO:0000256" key="3">
    <source>
        <dbReference type="ARBA" id="ARBA00022989"/>
    </source>
</evidence>
<sequence>MPVDPYASPSLRVGDAERARAEAVLQEAYCTGRLDEVELDQRLGMAMSAQTRRDLSAATAGLPVRPAPLAAFTRPTPTMATRPGATPLGGIAHLSGLFTWIIGPLLCYAVATPGTPARRESAKAFNFQAISGILGVVSMVLASLLLPGSIGGPLVMIAWVTYMILTIVGSARAFSGQPFANPVTRIIRWEALDTSGR</sequence>
<comment type="subcellular location">
    <subcellularLocation>
        <location evidence="1">Membrane</location>
        <topology evidence="1">Multi-pass membrane protein</topology>
    </subcellularLocation>
</comment>
<dbReference type="Proteomes" id="UP000501058">
    <property type="component" value="Chromosome"/>
</dbReference>
<name>A0A6G7Y8W9_9ACTN</name>
<dbReference type="InterPro" id="IPR012551">
    <property type="entry name" value="DUF1707_SHOCT-like"/>
</dbReference>
<keyword evidence="3 5" id="KW-1133">Transmembrane helix</keyword>
<dbReference type="EMBL" id="CP049865">
    <property type="protein sequence ID" value="QIK73255.1"/>
    <property type="molecule type" value="Genomic_DNA"/>
</dbReference>
<gene>
    <name evidence="7" type="ORF">G7070_14545</name>
</gene>
<evidence type="ECO:0000256" key="2">
    <source>
        <dbReference type="ARBA" id="ARBA00022692"/>
    </source>
</evidence>
<evidence type="ECO:0000256" key="1">
    <source>
        <dbReference type="ARBA" id="ARBA00004141"/>
    </source>
</evidence>
<dbReference type="KEGG" id="prv:G7070_14545"/>
<protein>
    <submittedName>
        <fullName evidence="7">DUF1707 and DUF4870 domain-containing protein</fullName>
    </submittedName>
</protein>
<organism evidence="7 8">
    <name type="scientific">Propioniciclava coleopterorum</name>
    <dbReference type="NCBI Taxonomy" id="2714937"/>
    <lineage>
        <taxon>Bacteria</taxon>
        <taxon>Bacillati</taxon>
        <taxon>Actinomycetota</taxon>
        <taxon>Actinomycetes</taxon>
        <taxon>Propionibacteriales</taxon>
        <taxon>Propionibacteriaceae</taxon>
        <taxon>Propioniciclava</taxon>
    </lineage>
</organism>
<evidence type="ECO:0000256" key="4">
    <source>
        <dbReference type="ARBA" id="ARBA00023136"/>
    </source>
</evidence>
<proteinExistence type="predicted"/>
<evidence type="ECO:0000256" key="5">
    <source>
        <dbReference type="SAM" id="Phobius"/>
    </source>
</evidence>
<keyword evidence="2 5" id="KW-0812">Transmembrane</keyword>
<feature type="transmembrane region" description="Helical" evidence="5">
    <location>
        <begin position="91"/>
        <end position="112"/>
    </location>
</feature>
<dbReference type="Pfam" id="PF08044">
    <property type="entry name" value="DUF1707"/>
    <property type="match status" value="1"/>
</dbReference>
<keyword evidence="4 5" id="KW-0472">Membrane</keyword>
<keyword evidence="8" id="KW-1185">Reference proteome</keyword>
<dbReference type="InterPro" id="IPR019109">
    <property type="entry name" value="MamF_MmsF"/>
</dbReference>
<accession>A0A6G7Y8W9</accession>
<evidence type="ECO:0000259" key="6">
    <source>
        <dbReference type="Pfam" id="PF08044"/>
    </source>
</evidence>
<reference evidence="7 8" key="1">
    <citation type="submission" date="2020-03" db="EMBL/GenBank/DDBJ databases">
        <title>Propioniciclava sp. nov., isolated from Hydrophilus acuminatus.</title>
        <authorList>
            <person name="Hyun D.-W."/>
            <person name="Bae J.-W."/>
        </authorList>
    </citation>
    <scope>NUCLEOTIDE SEQUENCE [LARGE SCALE GENOMIC DNA]</scope>
    <source>
        <strain evidence="7 8">HDW11</strain>
    </source>
</reference>
<dbReference type="AlphaFoldDB" id="A0A6G7Y8W9"/>
<dbReference type="Pfam" id="PF09685">
    <property type="entry name" value="MamF_MmsF"/>
    <property type="match status" value="1"/>
</dbReference>
<feature type="transmembrane region" description="Helical" evidence="5">
    <location>
        <begin position="124"/>
        <end position="144"/>
    </location>
</feature>
<dbReference type="RefSeq" id="WP_166234326.1">
    <property type="nucleotide sequence ID" value="NZ_CP049865.1"/>
</dbReference>
<feature type="transmembrane region" description="Helical" evidence="5">
    <location>
        <begin position="150"/>
        <end position="168"/>
    </location>
</feature>